<feature type="domain" description="BES1/BZR1 plant transcription factor N-terminal" evidence="6">
    <location>
        <begin position="41"/>
        <end position="172"/>
    </location>
</feature>
<comment type="function">
    <text evidence="5">Functions in brassinosteroid signaling. May function as transcriptional repressor.</text>
</comment>
<keyword evidence="5" id="KW-1070">Brassinosteroid signaling pathway</keyword>
<dbReference type="InterPro" id="IPR008540">
    <property type="entry name" value="BES1_N"/>
</dbReference>
<dbReference type="GO" id="GO:0006351">
    <property type="term" value="P:DNA-templated transcription"/>
    <property type="evidence" value="ECO:0007669"/>
    <property type="project" value="InterPro"/>
</dbReference>
<keyword evidence="8" id="KW-1185">Reference proteome</keyword>
<comment type="subcellular location">
    <subcellularLocation>
        <location evidence="5">Nucleus</location>
    </subcellularLocation>
</comment>
<comment type="caution">
    <text evidence="7">The sequence shown here is derived from an EMBL/GenBank/DDBJ whole genome shotgun (WGS) entry which is preliminary data.</text>
</comment>
<dbReference type="GO" id="GO:0009742">
    <property type="term" value="P:brassinosteroid mediated signaling pathway"/>
    <property type="evidence" value="ECO:0007669"/>
    <property type="project" value="UniProtKB-UniRule"/>
</dbReference>
<gene>
    <name evidence="7" type="ORF">H0E87_026545</name>
</gene>
<accession>A0A8T2WWL7</accession>
<evidence type="ECO:0000259" key="6">
    <source>
        <dbReference type="Pfam" id="PF05687"/>
    </source>
</evidence>
<dbReference type="GO" id="GO:0003700">
    <property type="term" value="F:DNA-binding transcription factor activity"/>
    <property type="evidence" value="ECO:0007669"/>
    <property type="project" value="UniProtKB-UniRule"/>
</dbReference>
<protein>
    <recommendedName>
        <fullName evidence="5">Protein BZR1 homolog</fullName>
    </recommendedName>
    <alternativeName>
        <fullName evidence="5">Protein BRASSINAZOLE-RESISTANT 1 homolog</fullName>
    </alternativeName>
</protein>
<dbReference type="EMBL" id="JACEGQ020000016">
    <property type="protein sequence ID" value="KAH8484822.1"/>
    <property type="molecule type" value="Genomic_DNA"/>
</dbReference>
<name>A0A8T2WWL7_POPDE</name>
<dbReference type="Pfam" id="PF05687">
    <property type="entry name" value="BES1_N"/>
    <property type="match status" value="1"/>
</dbReference>
<proteinExistence type="inferred from homology"/>
<evidence type="ECO:0000256" key="5">
    <source>
        <dbReference type="RuleBase" id="RU369040"/>
    </source>
</evidence>
<dbReference type="GO" id="GO:0005634">
    <property type="term" value="C:nucleus"/>
    <property type="evidence" value="ECO:0007669"/>
    <property type="project" value="UniProtKB-SubCell"/>
</dbReference>
<dbReference type="Proteomes" id="UP000807159">
    <property type="component" value="Chromosome 16"/>
</dbReference>
<dbReference type="InterPro" id="IPR033264">
    <property type="entry name" value="BZR"/>
</dbReference>
<evidence type="ECO:0000313" key="7">
    <source>
        <dbReference type="EMBL" id="KAH8484822.1"/>
    </source>
</evidence>
<comment type="similarity">
    <text evidence="1 5">Belongs to the BZR/LAT61 family.</text>
</comment>
<evidence type="ECO:0000256" key="2">
    <source>
        <dbReference type="ARBA" id="ARBA00023015"/>
    </source>
</evidence>
<dbReference type="AlphaFoldDB" id="A0A8T2WWL7"/>
<dbReference type="PANTHER" id="PTHR31506:SF21">
    <property type="entry name" value="PROTEIN BZR1 HOMOLOG"/>
    <property type="match status" value="1"/>
</dbReference>
<keyword evidence="2 5" id="KW-0805">Transcription regulation</keyword>
<keyword evidence="4 5" id="KW-0804">Transcription</keyword>
<dbReference type="PANTHER" id="PTHR31506">
    <property type="entry name" value="BES1/BZR1 HOMOLOG PROTEIN 3-RELATED"/>
    <property type="match status" value="1"/>
</dbReference>
<keyword evidence="3 5" id="KW-0238">DNA-binding</keyword>
<dbReference type="GO" id="GO:0003677">
    <property type="term" value="F:DNA binding"/>
    <property type="evidence" value="ECO:0007669"/>
    <property type="project" value="UniProtKB-UniRule"/>
</dbReference>
<evidence type="ECO:0000256" key="1">
    <source>
        <dbReference type="ARBA" id="ARBA00005909"/>
    </source>
</evidence>
<organism evidence="7 8">
    <name type="scientific">Populus deltoides</name>
    <name type="common">Eastern poplar</name>
    <name type="synonym">Eastern cottonwood</name>
    <dbReference type="NCBI Taxonomy" id="3696"/>
    <lineage>
        <taxon>Eukaryota</taxon>
        <taxon>Viridiplantae</taxon>
        <taxon>Streptophyta</taxon>
        <taxon>Embryophyta</taxon>
        <taxon>Tracheophyta</taxon>
        <taxon>Spermatophyta</taxon>
        <taxon>Magnoliopsida</taxon>
        <taxon>eudicotyledons</taxon>
        <taxon>Gunneridae</taxon>
        <taxon>Pentapetalae</taxon>
        <taxon>rosids</taxon>
        <taxon>fabids</taxon>
        <taxon>Malpighiales</taxon>
        <taxon>Salicaceae</taxon>
        <taxon>Saliceae</taxon>
        <taxon>Populus</taxon>
    </lineage>
</organism>
<reference evidence="7" key="1">
    <citation type="journal article" date="2021" name="J. Hered.">
        <title>Genome Assembly of Salicaceae Populus deltoides (Eastern Cottonwood) I-69 Based on Nanopore Sequencing and Hi-C Technologies.</title>
        <authorList>
            <person name="Bai S."/>
            <person name="Wu H."/>
            <person name="Zhang J."/>
            <person name="Pan Z."/>
            <person name="Zhao W."/>
            <person name="Li Z."/>
            <person name="Tong C."/>
        </authorList>
    </citation>
    <scope>NUCLEOTIDE SEQUENCE</scope>
    <source>
        <tissue evidence="7">Leaf</tissue>
    </source>
</reference>
<evidence type="ECO:0000256" key="4">
    <source>
        <dbReference type="ARBA" id="ARBA00023163"/>
    </source>
</evidence>
<evidence type="ECO:0000256" key="3">
    <source>
        <dbReference type="ARBA" id="ARBA00023125"/>
    </source>
</evidence>
<evidence type="ECO:0000313" key="8">
    <source>
        <dbReference type="Proteomes" id="UP000807159"/>
    </source>
</evidence>
<sequence length="208" mass="23541">MEEANMLDEKVVVLSGCIKTSRGPWTVHRATKDGRIVTKFRYPSDRERQTNQQRECRRRAVAKKIFEGLRKHGNYKLPKHADSNDLLKALCEEAGWHVEEDGTICRMATKFSESYSVLVECIFLSMGSFCFSSLALVYLVFICCAPQVLHKPYHEANVASSYDAPPEDHNYCTCNNHLDSEYGAFPLSTSSRIQECHGGNDVNLILSL</sequence>